<dbReference type="Gene3D" id="3.40.640.10">
    <property type="entry name" value="Type I PLP-dependent aspartate aminotransferase-like (Major domain)"/>
    <property type="match status" value="1"/>
</dbReference>
<feature type="domain" description="Orn/Lys/Arg decarboxylase C-terminal" evidence="7">
    <location>
        <begin position="394"/>
        <end position="454"/>
    </location>
</feature>
<organism evidence="8 9">
    <name type="scientific">Acetobacterium paludosum</name>
    <dbReference type="NCBI Taxonomy" id="52693"/>
    <lineage>
        <taxon>Bacteria</taxon>
        <taxon>Bacillati</taxon>
        <taxon>Bacillota</taxon>
        <taxon>Clostridia</taxon>
        <taxon>Eubacteriales</taxon>
        <taxon>Eubacteriaceae</taxon>
        <taxon>Acetobacterium</taxon>
    </lineage>
</organism>
<dbReference type="InterPro" id="IPR052357">
    <property type="entry name" value="Orn_Lys_Arg_decarboxylase-I"/>
</dbReference>
<dbReference type="InterPro" id="IPR015421">
    <property type="entry name" value="PyrdxlP-dep_Trfase_major"/>
</dbReference>
<gene>
    <name evidence="8" type="ORF">GH810_09000</name>
</gene>
<protein>
    <submittedName>
        <fullName evidence="8">Aminotransferase class V-fold PLP-dependent enzyme</fullName>
    </submittedName>
</protein>
<dbReference type="OrthoDB" id="9815233at2"/>
<evidence type="ECO:0000256" key="3">
    <source>
        <dbReference type="ARBA" id="ARBA00022793"/>
    </source>
</evidence>
<dbReference type="Pfam" id="PF01276">
    <property type="entry name" value="OKR_DC_1"/>
    <property type="match status" value="1"/>
</dbReference>
<reference evidence="8" key="1">
    <citation type="submission" date="2019-10" db="EMBL/GenBank/DDBJ databases">
        <authorList>
            <person name="Ross D.E."/>
            <person name="Gulliver D."/>
        </authorList>
    </citation>
    <scope>NUCLEOTIDE SEQUENCE</scope>
    <source>
        <strain evidence="8">DER-2019</strain>
    </source>
</reference>
<name>A0A923HTP6_9FIRM</name>
<evidence type="ECO:0000259" key="6">
    <source>
        <dbReference type="Pfam" id="PF01276"/>
    </source>
</evidence>
<dbReference type="Gene3D" id="3.90.105.10">
    <property type="entry name" value="Molybdopterin biosynthesis moea protein, domain 2"/>
    <property type="match status" value="1"/>
</dbReference>
<dbReference type="SUPFAM" id="SSF55904">
    <property type="entry name" value="Ornithine decarboxylase C-terminal domain"/>
    <property type="match status" value="1"/>
</dbReference>
<evidence type="ECO:0000313" key="9">
    <source>
        <dbReference type="Proteomes" id="UP000616595"/>
    </source>
</evidence>
<evidence type="ECO:0000313" key="8">
    <source>
        <dbReference type="EMBL" id="MBC3888443.1"/>
    </source>
</evidence>
<dbReference type="Proteomes" id="UP000616595">
    <property type="component" value="Unassembled WGS sequence"/>
</dbReference>
<feature type="domain" description="Orn/Lys/Arg decarboxylases family 1 pyridoxal-P attachment site" evidence="6">
    <location>
        <begin position="8"/>
        <end position="296"/>
    </location>
</feature>
<dbReference type="GO" id="GO:0016831">
    <property type="term" value="F:carboxy-lyase activity"/>
    <property type="evidence" value="ECO:0007669"/>
    <property type="project" value="UniProtKB-KW"/>
</dbReference>
<dbReference type="RefSeq" id="WP_148567929.1">
    <property type="nucleotide sequence ID" value="NZ_RXYA01000013.1"/>
</dbReference>
<evidence type="ECO:0000259" key="7">
    <source>
        <dbReference type="Pfam" id="PF03711"/>
    </source>
</evidence>
<sequence>MNKSILKKELEKINKKNKRRFYMPGHKGRGEDFDFYAYDITEIPGADNLHDVHGVIGAVQRKLAKIYNSDEAAILINGTTTGIHSAILGACVSGDQLLVPVNCHRSVFGALALGRIEGVFINPKIQKDMGFAQKIELESVKKALAENSKIAGMVLTNPTYYGTTSDVKAIAELLHRKGKFLIVDEAHGAHLHFNNKLPMDAITAGADVVIQSTHKILGSFTQSALMHFKGERINRQRIKSFLALLQSSSPSYPLMISVEEAVDMAYEKGEAVFEKIIQAHRRFCQNQEKSAPITLYDEVESDTGYDRSKWLFHTQGISGEQVETLLSEEYGIQCEMSGDDDVLAMTGMGTTSEDLERLTQAVWELNDKIKLHDFPGRPVGKKNGQAQKNRLTESIKTEVPLWEALTSDATERESLQDAEGRLAAAFIIPYPPGIPVLLPGSRMTPEILGYLSRLLDQGVAVVGIDGNRELLLLKEKGAIHES</sequence>
<keyword evidence="8" id="KW-0808">Transferase</keyword>
<comment type="cofactor">
    <cofactor evidence="1">
        <name>pyridoxal 5'-phosphate</name>
        <dbReference type="ChEBI" id="CHEBI:597326"/>
    </cofactor>
</comment>
<evidence type="ECO:0000256" key="5">
    <source>
        <dbReference type="ARBA" id="ARBA00023239"/>
    </source>
</evidence>
<dbReference type="InterPro" id="IPR015424">
    <property type="entry name" value="PyrdxlP-dep_Trfase"/>
</dbReference>
<evidence type="ECO:0000256" key="4">
    <source>
        <dbReference type="ARBA" id="ARBA00022898"/>
    </source>
</evidence>
<keyword evidence="3" id="KW-0210">Decarboxylase</keyword>
<keyword evidence="9" id="KW-1185">Reference proteome</keyword>
<dbReference type="PANTHER" id="PTHR43277:SF4">
    <property type="entry name" value="ARGININE DECARBOXYLASE"/>
    <property type="match status" value="1"/>
</dbReference>
<keyword evidence="8" id="KW-0032">Aminotransferase</keyword>
<keyword evidence="4" id="KW-0663">Pyridoxal phosphate</keyword>
<reference evidence="8" key="2">
    <citation type="submission" date="2020-10" db="EMBL/GenBank/DDBJ databases">
        <title>Comparative genomics of the Acetobacterium genus.</title>
        <authorList>
            <person name="Marshall C."/>
            <person name="May H."/>
            <person name="Norman S."/>
        </authorList>
    </citation>
    <scope>NUCLEOTIDE SEQUENCE</scope>
    <source>
        <strain evidence="8">DER-2019</strain>
    </source>
</reference>
<dbReference type="EMBL" id="WJBD01000009">
    <property type="protein sequence ID" value="MBC3888443.1"/>
    <property type="molecule type" value="Genomic_DNA"/>
</dbReference>
<dbReference type="InterPro" id="IPR008286">
    <property type="entry name" value="Prn/Lys/Arg_de-COase_C"/>
</dbReference>
<dbReference type="AlphaFoldDB" id="A0A923HTP6"/>
<keyword evidence="5" id="KW-0456">Lyase</keyword>
<dbReference type="InterPro" id="IPR036633">
    <property type="entry name" value="Prn/Lys/Arg_de-COase_C_sf"/>
</dbReference>
<dbReference type="Pfam" id="PF03711">
    <property type="entry name" value="OKR_DC_1_C"/>
    <property type="match status" value="1"/>
</dbReference>
<dbReference type="GO" id="GO:0008483">
    <property type="term" value="F:transaminase activity"/>
    <property type="evidence" value="ECO:0007669"/>
    <property type="project" value="UniProtKB-KW"/>
</dbReference>
<evidence type="ECO:0000256" key="2">
    <source>
        <dbReference type="ARBA" id="ARBA00010671"/>
    </source>
</evidence>
<proteinExistence type="inferred from homology"/>
<evidence type="ECO:0000256" key="1">
    <source>
        <dbReference type="ARBA" id="ARBA00001933"/>
    </source>
</evidence>
<comment type="similarity">
    <text evidence="2">Belongs to the Orn/Lys/Arg decarboxylase class-I family.</text>
</comment>
<comment type="caution">
    <text evidence="8">The sequence shown here is derived from an EMBL/GenBank/DDBJ whole genome shotgun (WGS) entry which is preliminary data.</text>
</comment>
<dbReference type="PANTHER" id="PTHR43277">
    <property type="entry name" value="ARGININE DECARBOXYLASE"/>
    <property type="match status" value="1"/>
</dbReference>
<dbReference type="InterPro" id="IPR000310">
    <property type="entry name" value="Orn/Lys/Arg_deCO2ase_major_dom"/>
</dbReference>
<dbReference type="SUPFAM" id="SSF53383">
    <property type="entry name" value="PLP-dependent transferases"/>
    <property type="match status" value="1"/>
</dbReference>
<accession>A0A923HTP6</accession>